<dbReference type="InterPro" id="IPR027417">
    <property type="entry name" value="P-loop_NTPase"/>
</dbReference>
<dbReference type="VEuPathDB" id="FungiDB:PV10_08066"/>
<dbReference type="SUPFAM" id="SSF56784">
    <property type="entry name" value="HAD-like"/>
    <property type="match status" value="1"/>
</dbReference>
<dbReference type="PANTHER" id="PTHR12083">
    <property type="entry name" value="BIFUNCTIONAL POLYNUCLEOTIDE PHOSPHATASE/KINASE"/>
    <property type="match status" value="1"/>
</dbReference>
<evidence type="ECO:0000313" key="3">
    <source>
        <dbReference type="Proteomes" id="UP000288859"/>
    </source>
</evidence>
<dbReference type="EMBL" id="NAJM01000009">
    <property type="protein sequence ID" value="RVX73173.1"/>
    <property type="molecule type" value="Genomic_DNA"/>
</dbReference>
<evidence type="ECO:0008006" key="4">
    <source>
        <dbReference type="Google" id="ProtNLM"/>
    </source>
</evidence>
<evidence type="ECO:0000313" key="2">
    <source>
        <dbReference type="EMBL" id="RVX73173.1"/>
    </source>
</evidence>
<dbReference type="PANTHER" id="PTHR12083:SF9">
    <property type="entry name" value="BIFUNCTIONAL POLYNUCLEOTIDE PHOSPHATASE_KINASE"/>
    <property type="match status" value="1"/>
</dbReference>
<dbReference type="GO" id="GO:0046404">
    <property type="term" value="F:ATP-dependent polydeoxyribonucleotide 5'-hydroxyl-kinase activity"/>
    <property type="evidence" value="ECO:0007669"/>
    <property type="project" value="TreeGrafter"/>
</dbReference>
<proteinExistence type="predicted"/>
<dbReference type="InterPro" id="IPR013954">
    <property type="entry name" value="PNK3P"/>
</dbReference>
<dbReference type="Gene3D" id="3.40.50.300">
    <property type="entry name" value="P-loop containing nucleotide triphosphate hydrolases"/>
    <property type="match status" value="1"/>
</dbReference>
<gene>
    <name evidence="2" type="ORF">B0A52_02300</name>
</gene>
<dbReference type="Pfam" id="PF08645">
    <property type="entry name" value="PNK3P"/>
    <property type="match status" value="1"/>
</dbReference>
<accession>A0A438NBM3</accession>
<reference evidence="2 3" key="1">
    <citation type="submission" date="2017-03" db="EMBL/GenBank/DDBJ databases">
        <title>Genomes of endolithic fungi from Antarctica.</title>
        <authorList>
            <person name="Coleine C."/>
            <person name="Masonjones S."/>
            <person name="Stajich J.E."/>
        </authorList>
    </citation>
    <scope>NUCLEOTIDE SEQUENCE [LARGE SCALE GENOMIC DNA]</scope>
    <source>
        <strain evidence="2 3">CCFEE 6314</strain>
    </source>
</reference>
<comment type="caution">
    <text evidence="2">The sequence shown here is derived from an EMBL/GenBank/DDBJ whole genome shotgun (WGS) entry which is preliminary data.</text>
</comment>
<dbReference type="GO" id="GO:0006281">
    <property type="term" value="P:DNA repair"/>
    <property type="evidence" value="ECO:0007669"/>
    <property type="project" value="TreeGrafter"/>
</dbReference>
<dbReference type="SUPFAM" id="SSF52540">
    <property type="entry name" value="P-loop containing nucleoside triphosphate hydrolases"/>
    <property type="match status" value="1"/>
</dbReference>
<dbReference type="AlphaFoldDB" id="A0A438NBM3"/>
<name>A0A438NBM3_EXOME</name>
<dbReference type="InterPro" id="IPR006551">
    <property type="entry name" value="Polynucleotide_phosphatase"/>
</dbReference>
<dbReference type="InterPro" id="IPR036412">
    <property type="entry name" value="HAD-like_sf"/>
</dbReference>
<dbReference type="InterPro" id="IPR006549">
    <property type="entry name" value="HAD-SF_hydro_IIIA"/>
</dbReference>
<dbReference type="Pfam" id="PF13671">
    <property type="entry name" value="AAA_33"/>
    <property type="match status" value="1"/>
</dbReference>
<protein>
    <recommendedName>
        <fullName evidence="4">Polynucleotide kinase 3'-phosphatase</fullName>
    </recommendedName>
</protein>
<dbReference type="NCBIfam" id="TIGR01664">
    <property type="entry name" value="DNA-3'-Pase"/>
    <property type="match status" value="1"/>
</dbReference>
<dbReference type="Proteomes" id="UP000288859">
    <property type="component" value="Unassembled WGS sequence"/>
</dbReference>
<dbReference type="FunFam" id="3.40.50.300:FF:002548">
    <property type="entry name" value="DNA kinase/phosphatase Pnk1"/>
    <property type="match status" value="1"/>
</dbReference>
<dbReference type="NCBIfam" id="TIGR01662">
    <property type="entry name" value="HAD-SF-IIIA"/>
    <property type="match status" value="1"/>
</dbReference>
<dbReference type="GO" id="GO:0046403">
    <property type="term" value="F:polynucleotide 3'-phosphatase activity"/>
    <property type="evidence" value="ECO:0007669"/>
    <property type="project" value="TreeGrafter"/>
</dbReference>
<sequence length="494" mass="55944">MKRATPHSAGSISPPPIKRKIDSTTTSKAVATFFKPASQRPPENLIWRIVENSLVVGRYNPNEKTQDEPKLPVKVAAFDLDDTIIVANTGSKWARSPTSWKWWDQSIPGRLKQLHEKGYVVVFLSNQGNISLKDNPKSLQKDTPSLVNLKNQITSIFRQLDIPLSFYGATAQDRFRKPRTGMWDEMLDDLGLQAEDAVDVDGSFYVGDAAGRAKTDQRNKDHAPSDRHLAANIGIRFQTPEEFFLGAAPEPYDHGFDPLRHLERAENSQTPSEVPKDSSTAMTFTKNDPQELVIFCGSPGAGKSTFFWDVLEPLGYQRVNQDILKTRDRCIKKAKELLAAGSSVAVDNTNADIETRAYWVKLAQEFKVPIRLVRFTASSRLAEHNDAVRAMNLTTMNPEARKMLPGIAFRSFLQRLQEPTLKEGFKDIYRVDFQFKGTDEQKKIWSRYWPYREGKKGGDNEHEGYRKLVSYANDTRHNEKQLLAVGLREFDAVP</sequence>
<dbReference type="OrthoDB" id="19045at2759"/>
<dbReference type="InterPro" id="IPR023214">
    <property type="entry name" value="HAD_sf"/>
</dbReference>
<feature type="region of interest" description="Disordered" evidence="1">
    <location>
        <begin position="1"/>
        <end position="22"/>
    </location>
</feature>
<dbReference type="Gene3D" id="3.40.50.1000">
    <property type="entry name" value="HAD superfamily/HAD-like"/>
    <property type="match status" value="1"/>
</dbReference>
<evidence type="ECO:0000256" key="1">
    <source>
        <dbReference type="SAM" id="MobiDB-lite"/>
    </source>
</evidence>
<dbReference type="GO" id="GO:0003690">
    <property type="term" value="F:double-stranded DNA binding"/>
    <property type="evidence" value="ECO:0007669"/>
    <property type="project" value="TreeGrafter"/>
</dbReference>
<organism evidence="2 3">
    <name type="scientific">Exophiala mesophila</name>
    <name type="common">Black yeast-like fungus</name>
    <dbReference type="NCBI Taxonomy" id="212818"/>
    <lineage>
        <taxon>Eukaryota</taxon>
        <taxon>Fungi</taxon>
        <taxon>Dikarya</taxon>
        <taxon>Ascomycota</taxon>
        <taxon>Pezizomycotina</taxon>
        <taxon>Eurotiomycetes</taxon>
        <taxon>Chaetothyriomycetidae</taxon>
        <taxon>Chaetothyriales</taxon>
        <taxon>Herpotrichiellaceae</taxon>
        <taxon>Exophiala</taxon>
    </lineage>
</organism>